<reference evidence="1" key="1">
    <citation type="submission" date="2014-09" db="EMBL/GenBank/DDBJ databases">
        <authorList>
            <person name="Magalhaes I.L.F."/>
            <person name="Oliveira U."/>
            <person name="Santos F.R."/>
            <person name="Vidigal T.H.D.A."/>
            <person name="Brescovit A.D."/>
            <person name="Santos A.J."/>
        </authorList>
    </citation>
    <scope>NUCLEOTIDE SEQUENCE</scope>
    <source>
        <tissue evidence="1">Shoot tissue taken approximately 20 cm above the soil surface</tissue>
    </source>
</reference>
<organism evidence="1">
    <name type="scientific">Arundo donax</name>
    <name type="common">Giant reed</name>
    <name type="synonym">Donax arundinaceus</name>
    <dbReference type="NCBI Taxonomy" id="35708"/>
    <lineage>
        <taxon>Eukaryota</taxon>
        <taxon>Viridiplantae</taxon>
        <taxon>Streptophyta</taxon>
        <taxon>Embryophyta</taxon>
        <taxon>Tracheophyta</taxon>
        <taxon>Spermatophyta</taxon>
        <taxon>Magnoliopsida</taxon>
        <taxon>Liliopsida</taxon>
        <taxon>Poales</taxon>
        <taxon>Poaceae</taxon>
        <taxon>PACMAD clade</taxon>
        <taxon>Arundinoideae</taxon>
        <taxon>Arundineae</taxon>
        <taxon>Arundo</taxon>
    </lineage>
</organism>
<evidence type="ECO:0000313" key="1">
    <source>
        <dbReference type="EMBL" id="JAD50233.1"/>
    </source>
</evidence>
<protein>
    <submittedName>
        <fullName evidence="1">Uncharacterized protein</fullName>
    </submittedName>
</protein>
<dbReference type="EMBL" id="GBRH01247662">
    <property type="protein sequence ID" value="JAD50233.1"/>
    <property type="molecule type" value="Transcribed_RNA"/>
</dbReference>
<reference evidence="1" key="2">
    <citation type="journal article" date="2015" name="Data Brief">
        <title>Shoot transcriptome of the giant reed, Arundo donax.</title>
        <authorList>
            <person name="Barrero R.A."/>
            <person name="Guerrero F.D."/>
            <person name="Moolhuijzen P."/>
            <person name="Goolsby J.A."/>
            <person name="Tidwell J."/>
            <person name="Bellgard S.E."/>
            <person name="Bellgard M.I."/>
        </authorList>
    </citation>
    <scope>NUCLEOTIDE SEQUENCE</scope>
    <source>
        <tissue evidence="1">Shoot tissue taken approximately 20 cm above the soil surface</tissue>
    </source>
</reference>
<name>A0A0A9AK52_ARUDO</name>
<accession>A0A0A9AK52</accession>
<sequence>MILKKHETYSCNLCPLAFDTLLVWQLSFVETLGACHLSCCVSVLPDLNMLLA</sequence>
<proteinExistence type="predicted"/>
<dbReference type="AlphaFoldDB" id="A0A0A9AK52"/>